<comment type="caution">
    <text evidence="2">The sequence shown here is derived from an EMBL/GenBank/DDBJ whole genome shotgun (WGS) entry which is preliminary data.</text>
</comment>
<accession>A0A5B7HGG5</accession>
<keyword evidence="1" id="KW-0175">Coiled coil</keyword>
<reference evidence="2 3" key="1">
    <citation type="submission" date="2019-05" db="EMBL/GenBank/DDBJ databases">
        <title>Another draft genome of Portunus trituberculatus and its Hox gene families provides insights of decapod evolution.</title>
        <authorList>
            <person name="Jeong J.-H."/>
            <person name="Song I."/>
            <person name="Kim S."/>
            <person name="Choi T."/>
            <person name="Kim D."/>
            <person name="Ryu S."/>
            <person name="Kim W."/>
        </authorList>
    </citation>
    <scope>NUCLEOTIDE SEQUENCE [LARGE SCALE GENOMIC DNA]</scope>
    <source>
        <tissue evidence="2">Muscle</tissue>
    </source>
</reference>
<feature type="coiled-coil region" evidence="1">
    <location>
        <begin position="3"/>
        <end position="70"/>
    </location>
</feature>
<gene>
    <name evidence="2" type="ORF">E2C01_061853</name>
</gene>
<name>A0A5B7HGG5_PORTR</name>
<proteinExistence type="predicted"/>
<sequence>MLRAEAQREQAQAQCELRDSVAEQARAQAQRAEEQTHALSQYVDKWAQNLNKWRGEIVAVEKETEQYVREQCELLSETVTRQLNAVEIDSENRVEAAAKQVPNLQEEVAELRATVEWQAEQVTDGAKHDLGAICGHRDTMSEPGGFKHCDAALGGMLEPQLVCVAPTELSTSRCTSPPPTPPCTLPAELYRTQLKEWARRQGEPLPWLAQDLEALVRRAYPGAPYSMVAVLARDHFNDALGDQQLQIYVKQGARDDCAGRPFKGLGI</sequence>
<dbReference type="Proteomes" id="UP000324222">
    <property type="component" value="Unassembled WGS sequence"/>
</dbReference>
<organism evidence="2 3">
    <name type="scientific">Portunus trituberculatus</name>
    <name type="common">Swimming crab</name>
    <name type="synonym">Neptunus trituberculatus</name>
    <dbReference type="NCBI Taxonomy" id="210409"/>
    <lineage>
        <taxon>Eukaryota</taxon>
        <taxon>Metazoa</taxon>
        <taxon>Ecdysozoa</taxon>
        <taxon>Arthropoda</taxon>
        <taxon>Crustacea</taxon>
        <taxon>Multicrustacea</taxon>
        <taxon>Malacostraca</taxon>
        <taxon>Eumalacostraca</taxon>
        <taxon>Eucarida</taxon>
        <taxon>Decapoda</taxon>
        <taxon>Pleocyemata</taxon>
        <taxon>Brachyura</taxon>
        <taxon>Eubrachyura</taxon>
        <taxon>Portunoidea</taxon>
        <taxon>Portunidae</taxon>
        <taxon>Portuninae</taxon>
        <taxon>Portunus</taxon>
    </lineage>
</organism>
<evidence type="ECO:0000256" key="1">
    <source>
        <dbReference type="SAM" id="Coils"/>
    </source>
</evidence>
<keyword evidence="3" id="KW-1185">Reference proteome</keyword>
<evidence type="ECO:0000313" key="3">
    <source>
        <dbReference type="Proteomes" id="UP000324222"/>
    </source>
</evidence>
<dbReference type="AlphaFoldDB" id="A0A5B7HGG5"/>
<dbReference type="EMBL" id="VSRR010026578">
    <property type="protein sequence ID" value="MPC67674.1"/>
    <property type="molecule type" value="Genomic_DNA"/>
</dbReference>
<protein>
    <submittedName>
        <fullName evidence="2">Uncharacterized protein</fullName>
    </submittedName>
</protein>
<evidence type="ECO:0000313" key="2">
    <source>
        <dbReference type="EMBL" id="MPC67674.1"/>
    </source>
</evidence>